<dbReference type="PANTHER" id="PTHR21398">
    <property type="entry name" value="AGAP007094-PA"/>
    <property type="match status" value="1"/>
</dbReference>
<dbReference type="AlphaFoldDB" id="T1GLK8"/>
<organism evidence="1 2">
    <name type="scientific">Megaselia scalaris</name>
    <name type="common">Humpbacked fly</name>
    <name type="synonym">Phora scalaris</name>
    <dbReference type="NCBI Taxonomy" id="36166"/>
    <lineage>
        <taxon>Eukaryota</taxon>
        <taxon>Metazoa</taxon>
        <taxon>Ecdysozoa</taxon>
        <taxon>Arthropoda</taxon>
        <taxon>Hexapoda</taxon>
        <taxon>Insecta</taxon>
        <taxon>Pterygota</taxon>
        <taxon>Neoptera</taxon>
        <taxon>Endopterygota</taxon>
        <taxon>Diptera</taxon>
        <taxon>Brachycera</taxon>
        <taxon>Muscomorpha</taxon>
        <taxon>Platypezoidea</taxon>
        <taxon>Phoridae</taxon>
        <taxon>Megaseliini</taxon>
        <taxon>Megaselia</taxon>
    </lineage>
</organism>
<dbReference type="Proteomes" id="UP000015102">
    <property type="component" value="Unassembled WGS sequence"/>
</dbReference>
<evidence type="ECO:0000313" key="1">
    <source>
        <dbReference type="EnsemblMetazoa" id="MESCA004415-PA"/>
    </source>
</evidence>
<protein>
    <submittedName>
        <fullName evidence="1">Uncharacterized protein</fullName>
    </submittedName>
</protein>
<dbReference type="Pfam" id="PF07841">
    <property type="entry name" value="DM4_12"/>
    <property type="match status" value="1"/>
</dbReference>
<reference evidence="2" key="1">
    <citation type="submission" date="2013-02" db="EMBL/GenBank/DDBJ databases">
        <authorList>
            <person name="Hughes D."/>
        </authorList>
    </citation>
    <scope>NUCLEOTIDE SEQUENCE</scope>
    <source>
        <strain>Durham</strain>
        <strain evidence="2">NC isolate 2 -- Noor lab</strain>
    </source>
</reference>
<sequence>LAIRDKRWLIFPEQDPQRHQFVIGVGIPLEDLEFEALTTGYVLKAEYFLPINESDFRKDPFVIHFIEMNAENQQKRSLDSPMSRFDIYKSFEMLLNRRGLDGKQCLMVAICEAGSISFQEGFDTLGDIFHLFLTPSSTEDEISQSVDNDYIQAEIFGRAGGNCVKRFNRCNLSIMVSFHLLFKIN</sequence>
<dbReference type="SMART" id="SM00718">
    <property type="entry name" value="DM4_12"/>
    <property type="match status" value="1"/>
</dbReference>
<dbReference type="HOGENOM" id="CLU_053597_4_0_1"/>
<reference evidence="1" key="2">
    <citation type="submission" date="2015-06" db="UniProtKB">
        <authorList>
            <consortium name="EnsemblMetazoa"/>
        </authorList>
    </citation>
    <scope>IDENTIFICATION</scope>
</reference>
<proteinExistence type="predicted"/>
<name>T1GLK8_MEGSC</name>
<evidence type="ECO:0000313" key="2">
    <source>
        <dbReference type="Proteomes" id="UP000015102"/>
    </source>
</evidence>
<dbReference type="EnsemblMetazoa" id="MESCA004415-RA">
    <property type="protein sequence ID" value="MESCA004415-PA"/>
    <property type="gene ID" value="MESCA004415"/>
</dbReference>
<dbReference type="InterPro" id="IPR006631">
    <property type="entry name" value="DM4_12"/>
</dbReference>
<keyword evidence="2" id="KW-1185">Reference proteome</keyword>
<dbReference type="OMA" id="NGHECML"/>
<accession>T1GLK8</accession>
<dbReference type="PANTHER" id="PTHR21398:SF21">
    <property type="entry name" value="AGAP004005-PA"/>
    <property type="match status" value="1"/>
</dbReference>
<dbReference type="EMBL" id="CAQQ02032804">
    <property type="status" value="NOT_ANNOTATED_CDS"/>
    <property type="molecule type" value="Genomic_DNA"/>
</dbReference>
<dbReference type="STRING" id="36166.T1GLK8"/>